<dbReference type="AlphaFoldDB" id="A0A3N4HP59"/>
<dbReference type="OrthoDB" id="5322288at2759"/>
<name>A0A3N4HP59_ASCIM</name>
<dbReference type="STRING" id="1160509.A0A3N4HP59"/>
<organism evidence="1 2">
    <name type="scientific">Ascobolus immersus RN42</name>
    <dbReference type="NCBI Taxonomy" id="1160509"/>
    <lineage>
        <taxon>Eukaryota</taxon>
        <taxon>Fungi</taxon>
        <taxon>Dikarya</taxon>
        <taxon>Ascomycota</taxon>
        <taxon>Pezizomycotina</taxon>
        <taxon>Pezizomycetes</taxon>
        <taxon>Pezizales</taxon>
        <taxon>Ascobolaceae</taxon>
        <taxon>Ascobolus</taxon>
    </lineage>
</organism>
<dbReference type="EMBL" id="ML119929">
    <property type="protein sequence ID" value="RPA71444.1"/>
    <property type="molecule type" value="Genomic_DNA"/>
</dbReference>
<accession>A0A3N4HP59</accession>
<keyword evidence="2" id="KW-1185">Reference proteome</keyword>
<proteinExistence type="predicted"/>
<sequence length="170" mass="19121">MIRNLIKQPYLDGHFYYTPVRWYGANGERIIGPCYTGDQMWEQADRTREGEFIILVEGISDEGLLTVLCGDKSICPGTITLGNIDARYRKKPSMVPAYLRPVISKQVAHAVLQDVFAELEVLYQTGMKVVCPDGKVRQGRPILSGWLSDFMEIVKLFCINKDSCPVCSSP</sequence>
<reference evidence="1 2" key="1">
    <citation type="journal article" date="2018" name="Nat. Ecol. Evol.">
        <title>Pezizomycetes genomes reveal the molecular basis of ectomycorrhizal truffle lifestyle.</title>
        <authorList>
            <person name="Murat C."/>
            <person name="Payen T."/>
            <person name="Noel B."/>
            <person name="Kuo A."/>
            <person name="Morin E."/>
            <person name="Chen J."/>
            <person name="Kohler A."/>
            <person name="Krizsan K."/>
            <person name="Balestrini R."/>
            <person name="Da Silva C."/>
            <person name="Montanini B."/>
            <person name="Hainaut M."/>
            <person name="Levati E."/>
            <person name="Barry K.W."/>
            <person name="Belfiori B."/>
            <person name="Cichocki N."/>
            <person name="Clum A."/>
            <person name="Dockter R.B."/>
            <person name="Fauchery L."/>
            <person name="Guy J."/>
            <person name="Iotti M."/>
            <person name="Le Tacon F."/>
            <person name="Lindquist E.A."/>
            <person name="Lipzen A."/>
            <person name="Malagnac F."/>
            <person name="Mello A."/>
            <person name="Molinier V."/>
            <person name="Miyauchi S."/>
            <person name="Poulain J."/>
            <person name="Riccioni C."/>
            <person name="Rubini A."/>
            <person name="Sitrit Y."/>
            <person name="Splivallo R."/>
            <person name="Traeger S."/>
            <person name="Wang M."/>
            <person name="Zifcakova L."/>
            <person name="Wipf D."/>
            <person name="Zambonelli A."/>
            <person name="Paolocci F."/>
            <person name="Nowrousian M."/>
            <person name="Ottonello S."/>
            <person name="Baldrian P."/>
            <person name="Spatafora J.W."/>
            <person name="Henrissat B."/>
            <person name="Nagy L.G."/>
            <person name="Aury J.M."/>
            <person name="Wincker P."/>
            <person name="Grigoriev I.V."/>
            <person name="Bonfante P."/>
            <person name="Martin F.M."/>
        </authorList>
    </citation>
    <scope>NUCLEOTIDE SEQUENCE [LARGE SCALE GENOMIC DNA]</scope>
    <source>
        <strain evidence="1 2">RN42</strain>
    </source>
</reference>
<dbReference type="InterPro" id="IPR041078">
    <property type="entry name" value="Plavaka"/>
</dbReference>
<dbReference type="Pfam" id="PF18759">
    <property type="entry name" value="Plavaka"/>
    <property type="match status" value="2"/>
</dbReference>
<gene>
    <name evidence="1" type="ORF">BJ508DRAFT_218012</name>
</gene>
<evidence type="ECO:0000313" key="2">
    <source>
        <dbReference type="Proteomes" id="UP000275078"/>
    </source>
</evidence>
<feature type="non-terminal residue" evidence="1">
    <location>
        <position position="170"/>
    </location>
</feature>
<protein>
    <submittedName>
        <fullName evidence="1">Uncharacterized protein</fullName>
    </submittedName>
</protein>
<evidence type="ECO:0000313" key="1">
    <source>
        <dbReference type="EMBL" id="RPA71444.1"/>
    </source>
</evidence>
<dbReference type="Proteomes" id="UP000275078">
    <property type="component" value="Unassembled WGS sequence"/>
</dbReference>